<dbReference type="GO" id="GO:0046417">
    <property type="term" value="P:chorismate metabolic process"/>
    <property type="evidence" value="ECO:0007669"/>
    <property type="project" value="InterPro"/>
</dbReference>
<evidence type="ECO:0000256" key="1">
    <source>
        <dbReference type="ARBA" id="ARBA00023235"/>
    </source>
</evidence>
<dbReference type="PROSITE" id="PS51168">
    <property type="entry name" value="CHORISMATE_MUT_2"/>
    <property type="match status" value="1"/>
</dbReference>
<dbReference type="InterPro" id="IPR036263">
    <property type="entry name" value="Chorismate_II_sf"/>
</dbReference>
<dbReference type="GO" id="GO:0009697">
    <property type="term" value="P:salicylic acid biosynthetic process"/>
    <property type="evidence" value="ECO:0007669"/>
    <property type="project" value="TreeGrafter"/>
</dbReference>
<dbReference type="InterPro" id="IPR002701">
    <property type="entry name" value="CM_II_prokaryot"/>
</dbReference>
<reference evidence="3 4" key="1">
    <citation type="submission" date="2019-07" db="EMBL/GenBank/DDBJ databases">
        <title>Lentzea xizangensis sp. nov., isolated from Qinghai-Tibetan Plateau Soils.</title>
        <authorList>
            <person name="Huang J."/>
        </authorList>
    </citation>
    <scope>NUCLEOTIDE SEQUENCE [LARGE SCALE GENOMIC DNA]</scope>
    <source>
        <strain evidence="3 4">FXJ1.1311</strain>
    </source>
</reference>
<feature type="domain" description="Chorismate mutase" evidence="2">
    <location>
        <begin position="1"/>
        <end position="89"/>
    </location>
</feature>
<evidence type="ECO:0000259" key="2">
    <source>
        <dbReference type="PROSITE" id="PS51168"/>
    </source>
</evidence>
<dbReference type="PANTHER" id="PTHR38041:SF1">
    <property type="entry name" value="CHORISMATE MUTASE"/>
    <property type="match status" value="1"/>
</dbReference>
<dbReference type="RefSeq" id="WP_146355613.1">
    <property type="nucleotide sequence ID" value="NZ_VOBR01000018.1"/>
</dbReference>
<dbReference type="OrthoDB" id="4479197at2"/>
<gene>
    <name evidence="3" type="ORF">FKR81_26575</name>
</gene>
<proteinExistence type="predicted"/>
<dbReference type="EMBL" id="VOBR01000018">
    <property type="protein sequence ID" value="TWP48861.1"/>
    <property type="molecule type" value="Genomic_DNA"/>
</dbReference>
<name>A0A563EQ26_9PSEU</name>
<dbReference type="Proteomes" id="UP000316639">
    <property type="component" value="Unassembled WGS sequence"/>
</dbReference>
<evidence type="ECO:0000313" key="4">
    <source>
        <dbReference type="Proteomes" id="UP000316639"/>
    </source>
</evidence>
<accession>A0A563EQ26</accession>
<dbReference type="SMART" id="SM00830">
    <property type="entry name" value="CM_2"/>
    <property type="match status" value="1"/>
</dbReference>
<dbReference type="AlphaFoldDB" id="A0A563EQ26"/>
<dbReference type="Pfam" id="PF01817">
    <property type="entry name" value="CM_2"/>
    <property type="match status" value="1"/>
</dbReference>
<dbReference type="InterPro" id="IPR051331">
    <property type="entry name" value="Chorismate_mutase-related"/>
</dbReference>
<dbReference type="InterPro" id="IPR036979">
    <property type="entry name" value="CM_dom_sf"/>
</dbReference>
<protein>
    <submittedName>
        <fullName evidence="3">Chorismate mutase</fullName>
    </submittedName>
</protein>
<comment type="caution">
    <text evidence="3">The sequence shown here is derived from an EMBL/GenBank/DDBJ whole genome shotgun (WGS) entry which is preliminary data.</text>
</comment>
<evidence type="ECO:0000313" key="3">
    <source>
        <dbReference type="EMBL" id="TWP48861.1"/>
    </source>
</evidence>
<dbReference type="SUPFAM" id="SSF48600">
    <property type="entry name" value="Chorismate mutase II"/>
    <property type="match status" value="1"/>
</dbReference>
<dbReference type="Gene3D" id="1.20.59.10">
    <property type="entry name" value="Chorismate mutase"/>
    <property type="match status" value="1"/>
</dbReference>
<keyword evidence="4" id="KW-1185">Reference proteome</keyword>
<sequence>MEILRPFRERIEVLDGQLAALIADRLRVCGEVAAVKKAEGIPMMQPDRVRAVCRAYAERGRALGVSPDFMAELATLLINEACRLEDEIIG</sequence>
<keyword evidence="1" id="KW-0413">Isomerase</keyword>
<organism evidence="3 4">
    <name type="scientific">Lentzea tibetensis</name>
    <dbReference type="NCBI Taxonomy" id="2591470"/>
    <lineage>
        <taxon>Bacteria</taxon>
        <taxon>Bacillati</taxon>
        <taxon>Actinomycetota</taxon>
        <taxon>Actinomycetes</taxon>
        <taxon>Pseudonocardiales</taxon>
        <taxon>Pseudonocardiaceae</taxon>
        <taxon>Lentzea</taxon>
    </lineage>
</organism>
<dbReference type="PANTHER" id="PTHR38041">
    <property type="entry name" value="CHORISMATE MUTASE"/>
    <property type="match status" value="1"/>
</dbReference>
<dbReference type="GO" id="GO:0004106">
    <property type="term" value="F:chorismate mutase activity"/>
    <property type="evidence" value="ECO:0007669"/>
    <property type="project" value="InterPro"/>
</dbReference>